<evidence type="ECO:0000256" key="3">
    <source>
        <dbReference type="ARBA" id="ARBA00023163"/>
    </source>
</evidence>
<sequence>MSQGEMLGPVDSAVGYVLKQVTVALRNSMDVALRPLHLTVSQYACLELLGQRPGLSNAELARGAFVTRQSMNVVLRGLEDRGLVTRPATALRGRELPTVLTDTGRAHLRTASVTIREIEKKMCAGLTPAQQEELLAALATCVRNLAP</sequence>
<evidence type="ECO:0000259" key="4">
    <source>
        <dbReference type="PROSITE" id="PS50995"/>
    </source>
</evidence>
<dbReference type="InterPro" id="IPR000835">
    <property type="entry name" value="HTH_MarR-typ"/>
</dbReference>
<evidence type="ECO:0000313" key="5">
    <source>
        <dbReference type="EMBL" id="MFC4585803.1"/>
    </source>
</evidence>
<name>A0ABV9E928_9ACTN</name>
<gene>
    <name evidence="5" type="ORF">ACFO8L_06960</name>
</gene>
<feature type="domain" description="HTH marR-type" evidence="4">
    <location>
        <begin position="11"/>
        <end position="143"/>
    </location>
</feature>
<keyword evidence="1" id="KW-0805">Transcription regulation</keyword>
<reference evidence="6" key="1">
    <citation type="journal article" date="2019" name="Int. J. Syst. Evol. Microbiol.">
        <title>The Global Catalogue of Microorganisms (GCM) 10K type strain sequencing project: providing services to taxonomists for standard genome sequencing and annotation.</title>
        <authorList>
            <consortium name="The Broad Institute Genomics Platform"/>
            <consortium name="The Broad Institute Genome Sequencing Center for Infectious Disease"/>
            <person name="Wu L."/>
            <person name="Ma J."/>
        </authorList>
    </citation>
    <scope>NUCLEOTIDE SEQUENCE [LARGE SCALE GENOMIC DNA]</scope>
    <source>
        <strain evidence="6">CCUG 49560</strain>
    </source>
</reference>
<dbReference type="InterPro" id="IPR036388">
    <property type="entry name" value="WH-like_DNA-bd_sf"/>
</dbReference>
<dbReference type="PANTHER" id="PTHR42756">
    <property type="entry name" value="TRANSCRIPTIONAL REGULATOR, MARR"/>
    <property type="match status" value="1"/>
</dbReference>
<keyword evidence="3" id="KW-0804">Transcription</keyword>
<comment type="caution">
    <text evidence="5">The sequence shown here is derived from an EMBL/GenBank/DDBJ whole genome shotgun (WGS) entry which is preliminary data.</text>
</comment>
<evidence type="ECO:0000313" key="6">
    <source>
        <dbReference type="Proteomes" id="UP001595891"/>
    </source>
</evidence>
<evidence type="ECO:0000256" key="1">
    <source>
        <dbReference type="ARBA" id="ARBA00023015"/>
    </source>
</evidence>
<keyword evidence="2" id="KW-0238">DNA-binding</keyword>
<dbReference type="Pfam" id="PF12802">
    <property type="entry name" value="MarR_2"/>
    <property type="match status" value="1"/>
</dbReference>
<dbReference type="PANTHER" id="PTHR42756:SF1">
    <property type="entry name" value="TRANSCRIPTIONAL REPRESSOR OF EMRAB OPERON"/>
    <property type="match status" value="1"/>
</dbReference>
<dbReference type="PROSITE" id="PS50995">
    <property type="entry name" value="HTH_MARR_2"/>
    <property type="match status" value="1"/>
</dbReference>
<accession>A0ABV9E928</accession>
<protein>
    <submittedName>
        <fullName evidence="5">MarR family winged helix-turn-helix transcriptional regulator</fullName>
    </submittedName>
</protein>
<organism evidence="5 6">
    <name type="scientific">Sphaerisporangium corydalis</name>
    <dbReference type="NCBI Taxonomy" id="1441875"/>
    <lineage>
        <taxon>Bacteria</taxon>
        <taxon>Bacillati</taxon>
        <taxon>Actinomycetota</taxon>
        <taxon>Actinomycetes</taxon>
        <taxon>Streptosporangiales</taxon>
        <taxon>Streptosporangiaceae</taxon>
        <taxon>Sphaerisporangium</taxon>
    </lineage>
</organism>
<evidence type="ECO:0000256" key="2">
    <source>
        <dbReference type="ARBA" id="ARBA00023125"/>
    </source>
</evidence>
<dbReference type="InterPro" id="IPR036390">
    <property type="entry name" value="WH_DNA-bd_sf"/>
</dbReference>
<keyword evidence="6" id="KW-1185">Reference proteome</keyword>
<dbReference type="EMBL" id="JBHSFN010000003">
    <property type="protein sequence ID" value="MFC4585803.1"/>
    <property type="molecule type" value="Genomic_DNA"/>
</dbReference>
<dbReference type="RefSeq" id="WP_262841212.1">
    <property type="nucleotide sequence ID" value="NZ_JANZYP010000004.1"/>
</dbReference>
<dbReference type="SUPFAM" id="SSF46785">
    <property type="entry name" value="Winged helix' DNA-binding domain"/>
    <property type="match status" value="1"/>
</dbReference>
<dbReference type="SMART" id="SM00347">
    <property type="entry name" value="HTH_MARR"/>
    <property type="match status" value="1"/>
</dbReference>
<dbReference type="Gene3D" id="1.10.10.10">
    <property type="entry name" value="Winged helix-like DNA-binding domain superfamily/Winged helix DNA-binding domain"/>
    <property type="match status" value="1"/>
</dbReference>
<dbReference type="Proteomes" id="UP001595891">
    <property type="component" value="Unassembled WGS sequence"/>
</dbReference>
<proteinExistence type="predicted"/>